<evidence type="ECO:0000313" key="2">
    <source>
        <dbReference type="Proteomes" id="UP000199687"/>
    </source>
</evidence>
<dbReference type="AlphaFoldDB" id="A0A1H9VWE6"/>
<keyword evidence="1" id="KW-0418">Kinase</keyword>
<dbReference type="SUPFAM" id="SSF52540">
    <property type="entry name" value="P-loop containing nucleoside triphosphate hydrolases"/>
    <property type="match status" value="1"/>
</dbReference>
<dbReference type="RefSeq" id="WP_089744195.1">
    <property type="nucleotide sequence ID" value="NZ_FOGL01000028.1"/>
</dbReference>
<dbReference type="InterPro" id="IPR027417">
    <property type="entry name" value="P-loop_NTPase"/>
</dbReference>
<sequence>MKRNIHILGASGAGTTTLGASLSKVLPHRHLDTDDYFWINKFTKQRQAAERRTMLENDLSENENWLLSGAVCGWGDDLKNYFDLVIFLWIPQNIRMGRLKQREYERYGEEIFPGGSKYEQSKTFLEWAALYDSAGMEVRSRVLHEDWMAGLTCPILKIEGDYSVSERVDFVLDYLHSC</sequence>
<reference evidence="1 2" key="1">
    <citation type="submission" date="2016-10" db="EMBL/GenBank/DDBJ databases">
        <authorList>
            <person name="de Groot N.N."/>
        </authorList>
    </citation>
    <scope>NUCLEOTIDE SEQUENCE [LARGE SCALE GENOMIC DNA]</scope>
    <source>
        <strain evidence="1 2">CGMCC 1.7727</strain>
    </source>
</reference>
<dbReference type="Pfam" id="PF13238">
    <property type="entry name" value="AAA_18"/>
    <property type="match status" value="1"/>
</dbReference>
<gene>
    <name evidence="1" type="ORF">SAMN04487944_12829</name>
</gene>
<protein>
    <submittedName>
        <fullName evidence="1">Adenylate kinase</fullName>
    </submittedName>
</protein>
<dbReference type="Gene3D" id="3.40.50.300">
    <property type="entry name" value="P-loop containing nucleotide triphosphate hydrolases"/>
    <property type="match status" value="1"/>
</dbReference>
<dbReference type="NCBIfam" id="NF004861">
    <property type="entry name" value="PRK06217.1"/>
    <property type="match status" value="1"/>
</dbReference>
<accession>A0A1H9VWE6</accession>
<proteinExistence type="predicted"/>
<dbReference type="OrthoDB" id="9800332at2"/>
<name>A0A1H9VWE6_9BACI</name>
<keyword evidence="2" id="KW-1185">Reference proteome</keyword>
<evidence type="ECO:0000313" key="1">
    <source>
        <dbReference type="EMBL" id="SES25623.1"/>
    </source>
</evidence>
<dbReference type="STRING" id="531814.SAMN04487944_12829"/>
<dbReference type="EMBL" id="FOGL01000028">
    <property type="protein sequence ID" value="SES25623.1"/>
    <property type="molecule type" value="Genomic_DNA"/>
</dbReference>
<dbReference type="GO" id="GO:0016301">
    <property type="term" value="F:kinase activity"/>
    <property type="evidence" value="ECO:0007669"/>
    <property type="project" value="UniProtKB-KW"/>
</dbReference>
<organism evidence="1 2">
    <name type="scientific">Gracilibacillus ureilyticus</name>
    <dbReference type="NCBI Taxonomy" id="531814"/>
    <lineage>
        <taxon>Bacteria</taxon>
        <taxon>Bacillati</taxon>
        <taxon>Bacillota</taxon>
        <taxon>Bacilli</taxon>
        <taxon>Bacillales</taxon>
        <taxon>Bacillaceae</taxon>
        <taxon>Gracilibacillus</taxon>
    </lineage>
</organism>
<keyword evidence="1" id="KW-0808">Transferase</keyword>
<dbReference type="InterPro" id="IPR052922">
    <property type="entry name" value="Cytidylate_Kinase-2"/>
</dbReference>
<dbReference type="Proteomes" id="UP000199687">
    <property type="component" value="Unassembled WGS sequence"/>
</dbReference>
<dbReference type="PANTHER" id="PTHR37816">
    <property type="entry name" value="YALI0E33011P"/>
    <property type="match status" value="1"/>
</dbReference>
<dbReference type="PANTHER" id="PTHR37816:SF2">
    <property type="entry name" value="DNA TOPOLOGY MODULATION PROTEIN FLAR-RELATED PROTEIN"/>
    <property type="match status" value="1"/>
</dbReference>